<dbReference type="PANTHER" id="PTHR30514">
    <property type="entry name" value="GLUCOKINASE"/>
    <property type="match status" value="1"/>
</dbReference>
<gene>
    <name evidence="2" type="ORF">E5334_00770</name>
</gene>
<dbReference type="GO" id="GO:0003700">
    <property type="term" value="F:DNA-binding transcription factor activity"/>
    <property type="evidence" value="ECO:0007669"/>
    <property type="project" value="InterPro"/>
</dbReference>
<dbReference type="OrthoDB" id="3190609at2"/>
<dbReference type="Gene3D" id="1.10.10.10">
    <property type="entry name" value="Winged helix-like DNA-binding domain superfamily/Winged helix DNA-binding domain"/>
    <property type="match status" value="1"/>
</dbReference>
<evidence type="ECO:0000259" key="1">
    <source>
        <dbReference type="Pfam" id="PF01418"/>
    </source>
</evidence>
<dbReference type="InterPro" id="IPR009057">
    <property type="entry name" value="Homeodomain-like_sf"/>
</dbReference>
<evidence type="ECO:0000313" key="3">
    <source>
        <dbReference type="Proteomes" id="UP000310263"/>
    </source>
</evidence>
<name>A0A4S2F6W5_9ACTN</name>
<reference evidence="2 3" key="1">
    <citation type="submission" date="2019-04" db="EMBL/GenBank/DDBJ databases">
        <title>Microbes associate with the intestines of laboratory mice.</title>
        <authorList>
            <person name="Navarre W."/>
            <person name="Wong E."/>
            <person name="Huang K."/>
            <person name="Tropini C."/>
            <person name="Ng K."/>
            <person name="Yu B."/>
        </authorList>
    </citation>
    <scope>NUCLEOTIDE SEQUENCE [LARGE SCALE GENOMIC DNA]</scope>
    <source>
        <strain evidence="2 3">NM07_P-09</strain>
    </source>
</reference>
<dbReference type="GO" id="GO:0003677">
    <property type="term" value="F:DNA binding"/>
    <property type="evidence" value="ECO:0007669"/>
    <property type="project" value="InterPro"/>
</dbReference>
<dbReference type="Proteomes" id="UP000310263">
    <property type="component" value="Unassembled WGS sequence"/>
</dbReference>
<organism evidence="2 3">
    <name type="scientific">Muricaecibacterium torontonense</name>
    <dbReference type="NCBI Taxonomy" id="3032871"/>
    <lineage>
        <taxon>Bacteria</taxon>
        <taxon>Bacillati</taxon>
        <taxon>Actinomycetota</taxon>
        <taxon>Coriobacteriia</taxon>
        <taxon>Coriobacteriales</taxon>
        <taxon>Atopobiaceae</taxon>
        <taxon>Muricaecibacterium</taxon>
    </lineage>
</organism>
<dbReference type="GO" id="GO:1901135">
    <property type="term" value="P:carbohydrate derivative metabolic process"/>
    <property type="evidence" value="ECO:0007669"/>
    <property type="project" value="InterPro"/>
</dbReference>
<comment type="caution">
    <text evidence="2">The sequence shown here is derived from an EMBL/GenBank/DDBJ whole genome shotgun (WGS) entry which is preliminary data.</text>
</comment>
<feature type="domain" description="HTH rpiR-type" evidence="1">
    <location>
        <begin position="52"/>
        <end position="101"/>
    </location>
</feature>
<dbReference type="Gene3D" id="3.40.50.10490">
    <property type="entry name" value="Glucose-6-phosphate isomerase like protein, domain 1"/>
    <property type="match status" value="1"/>
</dbReference>
<dbReference type="EMBL" id="SRYE01000001">
    <property type="protein sequence ID" value="TGY63084.1"/>
    <property type="molecule type" value="Genomic_DNA"/>
</dbReference>
<dbReference type="InterPro" id="IPR036388">
    <property type="entry name" value="WH-like_DNA-bd_sf"/>
</dbReference>
<dbReference type="InterPro" id="IPR046348">
    <property type="entry name" value="SIS_dom_sf"/>
</dbReference>
<dbReference type="InterPro" id="IPR000281">
    <property type="entry name" value="HTH_RpiR"/>
</dbReference>
<dbReference type="GO" id="GO:0097367">
    <property type="term" value="F:carbohydrate derivative binding"/>
    <property type="evidence" value="ECO:0007669"/>
    <property type="project" value="InterPro"/>
</dbReference>
<dbReference type="Pfam" id="PF01418">
    <property type="entry name" value="HTH_6"/>
    <property type="match status" value="1"/>
</dbReference>
<protein>
    <submittedName>
        <fullName evidence="2">MurR/RpiR family transcriptional regulator</fullName>
    </submittedName>
</protein>
<accession>A0A4S2F6W5</accession>
<keyword evidence="3" id="KW-1185">Reference proteome</keyword>
<sequence length="286" mass="31534">MSGGFDLGPSRALTAPMGELSRERGAMEDGRIHVLMSLFDIYNENEPDQPSHTIAEYLLTHFESIGSMTFQEVMDAGFVSRSGVRRFCQSIGMENFSALRNQAGEWEEFRHYYLAAASSPQDYKMPPRQAMVEIFDSVDKLQQDGVLQRLSQRASASSKVVLFSAESSAGAMTDFQYAMLVSGKLVQLVTECKPSVEAVRSLGPQDLLLVVSSSGSFALRQRALVESSGATKVLVTANDEPELHASYDEVILMGPPLAEHVAPHRVYALFGTAYLMNRLLEDYVSE</sequence>
<evidence type="ECO:0000313" key="2">
    <source>
        <dbReference type="EMBL" id="TGY63084.1"/>
    </source>
</evidence>
<dbReference type="SUPFAM" id="SSF53697">
    <property type="entry name" value="SIS domain"/>
    <property type="match status" value="1"/>
</dbReference>
<dbReference type="InterPro" id="IPR047640">
    <property type="entry name" value="RpiR-like"/>
</dbReference>
<dbReference type="SUPFAM" id="SSF46689">
    <property type="entry name" value="Homeodomain-like"/>
    <property type="match status" value="1"/>
</dbReference>
<dbReference type="AlphaFoldDB" id="A0A4S2F6W5"/>
<proteinExistence type="predicted"/>
<dbReference type="PANTHER" id="PTHR30514:SF1">
    <property type="entry name" value="HTH-TYPE TRANSCRIPTIONAL REGULATOR HEXR-RELATED"/>
    <property type="match status" value="1"/>
</dbReference>